<reference evidence="2" key="1">
    <citation type="submission" date="2019-08" db="EMBL/GenBank/DDBJ databases">
        <authorList>
            <person name="Kucharzyk K."/>
            <person name="Murdoch R.W."/>
            <person name="Higgins S."/>
            <person name="Loffler F."/>
        </authorList>
    </citation>
    <scope>NUCLEOTIDE SEQUENCE</scope>
</reference>
<keyword evidence="1" id="KW-1133">Transmembrane helix</keyword>
<proteinExistence type="predicted"/>
<feature type="transmembrane region" description="Helical" evidence="1">
    <location>
        <begin position="21"/>
        <end position="37"/>
    </location>
</feature>
<protein>
    <submittedName>
        <fullName evidence="2">Uncharacterized protein</fullName>
    </submittedName>
</protein>
<gene>
    <name evidence="2" type="ORF">SDC9_90319</name>
</gene>
<name>A0A644ZS14_9ZZZZ</name>
<accession>A0A644ZS14</accession>
<dbReference type="EMBL" id="VSSQ01010180">
    <property type="protein sequence ID" value="MPM43642.1"/>
    <property type="molecule type" value="Genomic_DNA"/>
</dbReference>
<organism evidence="2">
    <name type="scientific">bioreactor metagenome</name>
    <dbReference type="NCBI Taxonomy" id="1076179"/>
    <lineage>
        <taxon>unclassified sequences</taxon>
        <taxon>metagenomes</taxon>
        <taxon>ecological metagenomes</taxon>
    </lineage>
</organism>
<evidence type="ECO:0000313" key="2">
    <source>
        <dbReference type="EMBL" id="MPM43642.1"/>
    </source>
</evidence>
<dbReference type="InterPro" id="IPR018730">
    <property type="entry name" value="DUF2273"/>
</dbReference>
<sequence>MKETEKTGNGNEKSPRKYRKLVYPAAFFMVGILWVTFGFWKTLFVALLTLIGFFVGSTDNLEESIKQMVNKVFPPSQKKVTYSAEDMEKLKKAFEKKEFEEKEPVGKA</sequence>
<comment type="caution">
    <text evidence="2">The sequence shown here is derived from an EMBL/GenBank/DDBJ whole genome shotgun (WGS) entry which is preliminary data.</text>
</comment>
<keyword evidence="1" id="KW-0812">Transmembrane</keyword>
<dbReference type="AlphaFoldDB" id="A0A644ZS14"/>
<dbReference type="Pfam" id="PF10031">
    <property type="entry name" value="DUF2273"/>
    <property type="match status" value="1"/>
</dbReference>
<keyword evidence="1" id="KW-0472">Membrane</keyword>
<evidence type="ECO:0000256" key="1">
    <source>
        <dbReference type="SAM" id="Phobius"/>
    </source>
</evidence>